<sequence length="478" mass="51564">MKTLYAYTILATALFFSNNTLALAQAGKILVASSPAASPMNPNGDTWATSCACAYASKDDGTESEIPFTKIFQLTAEPSGDLSGGGSCGTTDIMDSPSTGADASYVYYKDPNGVPNSGDEYVIYRLRVGKNPGTANFGFSVLMDTDGKIGRADANYIAGNPGFEREIRVVNGGGSKGVYVDNIDGRTSGINLKSYSLTSNTQRVSALYTTSGCGTTDVIFYDFYVMLSDMGVSSTAPIRLVGATSVNGSTVLSAGASDIGGTNDNLMSTFGGSAVSKQDSMFVLLVKAQPVVTFETLPVNLLYFKAQTKSNQTQLLWATASEQNNDYFSIEKSENGKDFTTIGTVQGAGNSQKTLSYEYTDRTPLYQKTYYRLKQIDFDGAFKYSPTVAVAADKDIIRNLNVSVNNKNVTDFELSAEEDFRGLRVLDMLGREINIGQDYNNTDGYLQITLPNDSQQHPIYILSVSTTRGTYSRKIRLN</sequence>
<gene>
    <name evidence="2" type="ORF">SAMN05421780_101481</name>
</gene>
<dbReference type="OrthoDB" id="1466765at2"/>
<evidence type="ECO:0008006" key="4">
    <source>
        <dbReference type="Google" id="ProtNLM"/>
    </source>
</evidence>
<dbReference type="AlphaFoldDB" id="A0A1I1DWH2"/>
<dbReference type="InterPro" id="IPR013783">
    <property type="entry name" value="Ig-like_fold"/>
</dbReference>
<evidence type="ECO:0000313" key="2">
    <source>
        <dbReference type="EMBL" id="SFB78756.1"/>
    </source>
</evidence>
<dbReference type="Gene3D" id="2.60.40.10">
    <property type="entry name" value="Immunoglobulins"/>
    <property type="match status" value="1"/>
</dbReference>
<feature type="signal peptide" evidence="1">
    <location>
        <begin position="1"/>
        <end position="22"/>
    </location>
</feature>
<evidence type="ECO:0000256" key="1">
    <source>
        <dbReference type="SAM" id="SignalP"/>
    </source>
</evidence>
<accession>A0A1I1DWH2</accession>
<protein>
    <recommendedName>
        <fullName evidence="4">Por secretion system C-terminal sorting domain-containing protein</fullName>
    </recommendedName>
</protein>
<dbReference type="EMBL" id="FOLE01000001">
    <property type="protein sequence ID" value="SFB78756.1"/>
    <property type="molecule type" value="Genomic_DNA"/>
</dbReference>
<name>A0A1I1DWH2_9BACT</name>
<dbReference type="RefSeq" id="WP_143083839.1">
    <property type="nucleotide sequence ID" value="NZ_FOLE01000001.1"/>
</dbReference>
<dbReference type="Proteomes" id="UP000199514">
    <property type="component" value="Unassembled WGS sequence"/>
</dbReference>
<organism evidence="2 3">
    <name type="scientific">Flexibacter flexilis DSM 6793</name>
    <dbReference type="NCBI Taxonomy" id="927664"/>
    <lineage>
        <taxon>Bacteria</taxon>
        <taxon>Pseudomonadati</taxon>
        <taxon>Bacteroidota</taxon>
        <taxon>Cytophagia</taxon>
        <taxon>Cytophagales</taxon>
        <taxon>Flexibacteraceae</taxon>
        <taxon>Flexibacter</taxon>
    </lineage>
</organism>
<proteinExistence type="predicted"/>
<keyword evidence="3" id="KW-1185">Reference proteome</keyword>
<reference evidence="2 3" key="1">
    <citation type="submission" date="2016-10" db="EMBL/GenBank/DDBJ databases">
        <authorList>
            <person name="de Groot N.N."/>
        </authorList>
    </citation>
    <scope>NUCLEOTIDE SEQUENCE [LARGE SCALE GENOMIC DNA]</scope>
    <source>
        <strain evidence="2 3">DSM 6793</strain>
    </source>
</reference>
<feature type="chain" id="PRO_5011772797" description="Por secretion system C-terminal sorting domain-containing protein" evidence="1">
    <location>
        <begin position="23"/>
        <end position="478"/>
    </location>
</feature>
<dbReference type="STRING" id="927664.SAMN05421780_101481"/>
<keyword evidence="1" id="KW-0732">Signal</keyword>
<evidence type="ECO:0000313" key="3">
    <source>
        <dbReference type="Proteomes" id="UP000199514"/>
    </source>
</evidence>